<dbReference type="AlphaFoldDB" id="A0ABC8JZV6"/>
<keyword evidence="4" id="KW-1185">Reference proteome</keyword>
<organism evidence="3 4">
    <name type="scientific">Eruca vesicaria subsp. sativa</name>
    <name type="common">Garden rocket</name>
    <name type="synonym">Eruca sativa</name>
    <dbReference type="NCBI Taxonomy" id="29727"/>
    <lineage>
        <taxon>Eukaryota</taxon>
        <taxon>Viridiplantae</taxon>
        <taxon>Streptophyta</taxon>
        <taxon>Embryophyta</taxon>
        <taxon>Tracheophyta</taxon>
        <taxon>Spermatophyta</taxon>
        <taxon>Magnoliopsida</taxon>
        <taxon>eudicotyledons</taxon>
        <taxon>Gunneridae</taxon>
        <taxon>Pentapetalae</taxon>
        <taxon>rosids</taxon>
        <taxon>malvids</taxon>
        <taxon>Brassicales</taxon>
        <taxon>Brassicaceae</taxon>
        <taxon>Brassiceae</taxon>
        <taxon>Eruca</taxon>
    </lineage>
</organism>
<gene>
    <name evidence="3" type="ORF">ERUC_LOCUS17542</name>
</gene>
<evidence type="ECO:0000313" key="4">
    <source>
        <dbReference type="Proteomes" id="UP001642260"/>
    </source>
</evidence>
<dbReference type="Pfam" id="PF07002">
    <property type="entry name" value="Copine"/>
    <property type="match status" value="1"/>
</dbReference>
<reference evidence="3 4" key="1">
    <citation type="submission" date="2022-03" db="EMBL/GenBank/DDBJ databases">
        <authorList>
            <person name="Macdonald S."/>
            <person name="Ahmed S."/>
            <person name="Newling K."/>
        </authorList>
    </citation>
    <scope>NUCLEOTIDE SEQUENCE [LARGE SCALE GENOMIC DNA]</scope>
</reference>
<accession>A0ABC8JZV6</accession>
<name>A0ABC8JZV6_ERUVS</name>
<feature type="compositionally biased region" description="Polar residues" evidence="1">
    <location>
        <begin position="1"/>
        <end position="24"/>
    </location>
</feature>
<evidence type="ECO:0000313" key="3">
    <source>
        <dbReference type="EMBL" id="CAH8349009.1"/>
    </source>
</evidence>
<feature type="domain" description="Copine C-terminal" evidence="2">
    <location>
        <begin position="40"/>
        <end position="138"/>
    </location>
</feature>
<proteinExistence type="predicted"/>
<comment type="caution">
    <text evidence="3">The sequence shown here is derived from an EMBL/GenBank/DDBJ whole genome shotgun (WGS) entry which is preliminary data.</text>
</comment>
<dbReference type="Proteomes" id="UP001642260">
    <property type="component" value="Unassembled WGS sequence"/>
</dbReference>
<dbReference type="InterPro" id="IPR052079">
    <property type="entry name" value="E3_ligase/Copine_domain"/>
</dbReference>
<dbReference type="EMBL" id="CAKOAT010161933">
    <property type="protein sequence ID" value="CAH8349009.1"/>
    <property type="molecule type" value="Genomic_DNA"/>
</dbReference>
<evidence type="ECO:0000259" key="2">
    <source>
        <dbReference type="Pfam" id="PF07002"/>
    </source>
</evidence>
<feature type="region of interest" description="Disordered" evidence="1">
    <location>
        <begin position="1"/>
        <end position="25"/>
    </location>
</feature>
<evidence type="ECO:0000256" key="1">
    <source>
        <dbReference type="SAM" id="MobiDB-lite"/>
    </source>
</evidence>
<dbReference type="PANTHER" id="PTHR45751:SF16">
    <property type="entry name" value="E3 UBIQUITIN-PROTEIN LIGASE RGLG4"/>
    <property type="match status" value="1"/>
</dbReference>
<protein>
    <recommendedName>
        <fullName evidence="2">Copine C-terminal domain-containing protein</fullName>
    </recommendedName>
</protein>
<sequence>MSGSFLNTESNGNVTKTGSLSVSLSRPDGQLDYKSNLISLRATTHDEEVFSFHSDNSPCQGFEDVLSCYRRITPNLLLSGPTSHVPLIDAEVDIVEKNNRQFRVLVIVADGQVTRGFNTSDGDLSKQERTTINAIVNAR</sequence>
<dbReference type="InterPro" id="IPR010734">
    <property type="entry name" value="Copine_C"/>
</dbReference>
<dbReference type="PANTHER" id="PTHR45751">
    <property type="entry name" value="COPINE FAMILY PROTEIN 1"/>
    <property type="match status" value="1"/>
</dbReference>